<dbReference type="SUPFAM" id="SSF81383">
    <property type="entry name" value="F-box domain"/>
    <property type="match status" value="1"/>
</dbReference>
<dbReference type="InterPro" id="IPR036047">
    <property type="entry name" value="F-box-like_dom_sf"/>
</dbReference>
<organism>
    <name type="scientific">Serpula lacrymans var. lacrymans (strain S7.9)</name>
    <name type="common">Dry rot fungus</name>
    <dbReference type="NCBI Taxonomy" id="578457"/>
    <lineage>
        <taxon>Eukaryota</taxon>
        <taxon>Fungi</taxon>
        <taxon>Dikarya</taxon>
        <taxon>Basidiomycota</taxon>
        <taxon>Agaricomycotina</taxon>
        <taxon>Agaricomycetes</taxon>
        <taxon>Agaricomycetidae</taxon>
        <taxon>Boletales</taxon>
        <taxon>Coniophorineae</taxon>
        <taxon>Serpulaceae</taxon>
        <taxon>Serpula</taxon>
    </lineage>
</organism>
<dbReference type="HOGENOM" id="CLU_007279_3_1_1"/>
<dbReference type="RefSeq" id="XP_007312813.1">
    <property type="nucleotide sequence ID" value="XM_007312751.1"/>
</dbReference>
<dbReference type="Pfam" id="PF00646">
    <property type="entry name" value="F-box"/>
    <property type="match status" value="1"/>
</dbReference>
<proteinExistence type="predicted"/>
<name>F8NFV9_SERL9</name>
<dbReference type="GeneID" id="18817149"/>
<reference evidence="2" key="1">
    <citation type="submission" date="2011-04" db="EMBL/GenBank/DDBJ databases">
        <title>Evolution of plant cell wall degrading machinery underlies the functional diversity of forest fungi.</title>
        <authorList>
            <consortium name="US DOE Joint Genome Institute (JGI-PGF)"/>
            <person name="Eastwood D.C."/>
            <person name="Floudas D."/>
            <person name="Binder M."/>
            <person name="Majcherczyk A."/>
            <person name="Schneider P."/>
            <person name="Aerts A."/>
            <person name="Asiegbu F.O."/>
            <person name="Baker S.E."/>
            <person name="Barry K."/>
            <person name="Bendiksby M."/>
            <person name="Blumentritt M."/>
            <person name="Coutinho P.M."/>
            <person name="Cullen D."/>
            <person name="Cullen D."/>
            <person name="Gathman A."/>
            <person name="Goodell B."/>
            <person name="Henrissat B."/>
            <person name="Ihrmark K."/>
            <person name="Kauserud H."/>
            <person name="Kohler A."/>
            <person name="LaButti K."/>
            <person name="Lapidus A."/>
            <person name="Lavin J.L."/>
            <person name="Lee Y.-H."/>
            <person name="Lindquist E."/>
            <person name="Lilly W."/>
            <person name="Lucas S."/>
            <person name="Morin E."/>
            <person name="Murat C."/>
            <person name="Oguiza J.A."/>
            <person name="Park J."/>
            <person name="Pisabarro A.G."/>
            <person name="Riley R."/>
            <person name="Rosling A."/>
            <person name="Salamov A."/>
            <person name="Schmidt O."/>
            <person name="Schmutz J."/>
            <person name="Skrede I."/>
            <person name="Stenlid J."/>
            <person name="Wiebenga A."/>
            <person name="Xie X."/>
            <person name="Kues U."/>
            <person name="Hibbett D.S."/>
            <person name="Hoffmeister D."/>
            <person name="Hogberg N."/>
            <person name="Martin F."/>
            <person name="Grigoriev I.V."/>
            <person name="Watkinson S.C."/>
        </authorList>
    </citation>
    <scope>NUCLEOTIDE SEQUENCE</scope>
    <source>
        <strain evidence="2">S7.9</strain>
    </source>
</reference>
<sequence>MHSSQDTSFPLLSLPSELILKTLDHLDFRALVPCRTLSRLFRKIIDEDVNLQHKIELAAANMEEGSQSGLSTAVRLDLLKRHQAAWNKLEWTSHKSLQILGGHVWELYGGVFAQAKDTHNTIFFRQLPSALRGIEEKEWEISIVEFQIRDFTIDPAQDLLVAVVNPVVVPSPGDSFLHIAVQLRSMTTGGRHPLASNPPVLVHNTSLVNNRLTFIIQICADIVAVMFTSNELFINSGSTELVLWNWKTGCKVMNIHCDDDMASFAFLSSRYLLVGMNCDPITTIAQPTLIVLDIEDGTEARANFHDINFVCSFQYPRLSPSLVPLVFSIRSDPSPDWTSPPGCQLPFWTARQHRLYVISLVLSDDEGNISSFDSFVPTDTLLSCLRTLDDGEDLRQFEWEEWGPEGTRLMTSPRTSNVWVCYVFGMKFVSLRARGISTMTGPDKEYIVDLYDFNHLVLSRAESTGGTPGEDEEWITAPSIVSGGLFATREVRTSLPYRIIKRSLPEDVIPGRRTNAVMCSEDGLILVADDPDDRKFHVLSF</sequence>
<accession>F8NFV9</accession>
<dbReference type="InterPro" id="IPR001810">
    <property type="entry name" value="F-box_dom"/>
</dbReference>
<evidence type="ECO:0000259" key="1">
    <source>
        <dbReference type="PROSITE" id="PS50181"/>
    </source>
</evidence>
<dbReference type="OrthoDB" id="2745718at2759"/>
<feature type="domain" description="F-box" evidence="1">
    <location>
        <begin position="8"/>
        <end position="54"/>
    </location>
</feature>
<dbReference type="EMBL" id="GL945428">
    <property type="protein sequence ID" value="EGO30929.1"/>
    <property type="molecule type" value="Genomic_DNA"/>
</dbReference>
<evidence type="ECO:0000313" key="2">
    <source>
        <dbReference type="EMBL" id="EGO30929.1"/>
    </source>
</evidence>
<protein>
    <recommendedName>
        <fullName evidence="1">F-box domain-containing protein</fullName>
    </recommendedName>
</protein>
<dbReference type="Proteomes" id="UP000008064">
    <property type="component" value="Unassembled WGS sequence"/>
</dbReference>
<dbReference type="PROSITE" id="PS50181">
    <property type="entry name" value="FBOX"/>
    <property type="match status" value="1"/>
</dbReference>
<gene>
    <name evidence="2" type="ORF">SERLADRAFT_455271</name>
</gene>
<dbReference type="AlphaFoldDB" id="F8NFV9"/>
<dbReference type="SMART" id="SM00256">
    <property type="entry name" value="FBOX"/>
    <property type="match status" value="1"/>
</dbReference>
<dbReference type="KEGG" id="sla:SERLADRAFT_455271"/>